<dbReference type="EMBL" id="JAEDAH010000013">
    <property type="protein sequence ID" value="MCA6062646.1"/>
    <property type="molecule type" value="Genomic_DNA"/>
</dbReference>
<accession>A0ABS7ZLQ2</accession>
<sequence length="263" mass="29226">MMLTVSQLFIYPIKSCAPVAVEQLTFDEYGPEGDRRFMLVDESGKFLTQRTLPAMAFISPQVTDTGLLVTAPDQPDLTVLYPLDGEEQRVVVWKDEMSAADCGEEAALWFSQYLGVPARLVAVSSATQRQVSRKYAEEGDMVGFADGYPLLVALQESLDYLSGVVGRALDIERFRPNIVVQGAAAFAEREWQRLRVNCGEIPLVKPCERCVIPTRNLITQQREADVLAALKEYCRLDGKIIFGQNALLRNIDVLSVGDKLTSE</sequence>
<dbReference type="PROSITE" id="PS51340">
    <property type="entry name" value="MOSC"/>
    <property type="match status" value="1"/>
</dbReference>
<feature type="domain" description="MOSC" evidence="1">
    <location>
        <begin position="124"/>
        <end position="263"/>
    </location>
</feature>
<dbReference type="Proteomes" id="UP000714380">
    <property type="component" value="Unassembled WGS sequence"/>
</dbReference>
<gene>
    <name evidence="2" type="ORF">I9W95_03400</name>
</gene>
<dbReference type="InterPro" id="IPR005302">
    <property type="entry name" value="MoCF_Sase_C"/>
</dbReference>
<dbReference type="InterPro" id="IPR005303">
    <property type="entry name" value="MOCOS_middle"/>
</dbReference>
<dbReference type="PANTHER" id="PTHR14237">
    <property type="entry name" value="MOLYBDOPTERIN COFACTOR SULFURASE MOSC"/>
    <property type="match status" value="1"/>
</dbReference>
<organism evidence="2 3">
    <name type="scientific">Thalassolituus marinus</name>
    <dbReference type="NCBI Taxonomy" id="671053"/>
    <lineage>
        <taxon>Bacteria</taxon>
        <taxon>Pseudomonadati</taxon>
        <taxon>Pseudomonadota</taxon>
        <taxon>Gammaproteobacteria</taxon>
        <taxon>Oceanospirillales</taxon>
        <taxon>Oceanospirillaceae</taxon>
        <taxon>Thalassolituus</taxon>
    </lineage>
</organism>
<evidence type="ECO:0000313" key="2">
    <source>
        <dbReference type="EMBL" id="MCA6062646.1"/>
    </source>
</evidence>
<dbReference type="SUPFAM" id="SSF141673">
    <property type="entry name" value="MOSC N-terminal domain-like"/>
    <property type="match status" value="1"/>
</dbReference>
<keyword evidence="3" id="KW-1185">Reference proteome</keyword>
<dbReference type="InterPro" id="IPR011037">
    <property type="entry name" value="Pyrv_Knase-like_insert_dom_sf"/>
</dbReference>
<dbReference type="PANTHER" id="PTHR14237:SF19">
    <property type="entry name" value="MITOCHONDRIAL AMIDOXIME REDUCING COMPONENT 1"/>
    <property type="match status" value="1"/>
</dbReference>
<dbReference type="Pfam" id="PF03476">
    <property type="entry name" value="MOSC_N"/>
    <property type="match status" value="1"/>
</dbReference>
<evidence type="ECO:0000259" key="1">
    <source>
        <dbReference type="PROSITE" id="PS51340"/>
    </source>
</evidence>
<dbReference type="SUPFAM" id="SSF50800">
    <property type="entry name" value="PK beta-barrel domain-like"/>
    <property type="match status" value="1"/>
</dbReference>
<name>A0ABS7ZLQ2_9GAMM</name>
<evidence type="ECO:0000313" key="3">
    <source>
        <dbReference type="Proteomes" id="UP000714380"/>
    </source>
</evidence>
<comment type="caution">
    <text evidence="2">The sequence shown here is derived from an EMBL/GenBank/DDBJ whole genome shotgun (WGS) entry which is preliminary data.</text>
</comment>
<reference evidence="2 3" key="1">
    <citation type="submission" date="2020-12" db="EMBL/GenBank/DDBJ databases">
        <title>Novel Thalassolituus-related marine hydrocarbonoclastic bacteria mediated algae-derived hydrocarbons mineralization in twilight zone of the northern South China Sea.</title>
        <authorList>
            <person name="Dong C."/>
        </authorList>
    </citation>
    <scope>NUCLEOTIDE SEQUENCE [LARGE SCALE GENOMIC DNA]</scope>
    <source>
        <strain evidence="2 3">IMCC1826</strain>
    </source>
</reference>
<protein>
    <submittedName>
        <fullName evidence="2">MOSC N-terminal beta barrel domain-containing protein</fullName>
    </submittedName>
</protein>
<dbReference type="Pfam" id="PF03473">
    <property type="entry name" value="MOSC"/>
    <property type="match status" value="1"/>
</dbReference>
<proteinExistence type="predicted"/>
<dbReference type="RefSeq" id="WP_225671858.1">
    <property type="nucleotide sequence ID" value="NZ_JAEDAH010000013.1"/>
</dbReference>